<dbReference type="SUPFAM" id="SSF55166">
    <property type="entry name" value="Hedgehog/DD-peptidase"/>
    <property type="match status" value="1"/>
</dbReference>
<dbReference type="GO" id="GO:0006508">
    <property type="term" value="P:proteolysis"/>
    <property type="evidence" value="ECO:0007669"/>
    <property type="project" value="InterPro"/>
</dbReference>
<feature type="domain" description="D-alanyl-D-alanine carboxypeptidase-like core" evidence="1">
    <location>
        <begin position="27"/>
        <end position="177"/>
    </location>
</feature>
<dbReference type="CDD" id="cd14847">
    <property type="entry name" value="DD-carboxypeptidase_like"/>
    <property type="match status" value="1"/>
</dbReference>
<dbReference type="Gene3D" id="3.30.1380.10">
    <property type="match status" value="1"/>
</dbReference>
<evidence type="ECO:0000313" key="4">
    <source>
        <dbReference type="Proteomes" id="UP000057088"/>
    </source>
</evidence>
<dbReference type="Proteomes" id="UP000254626">
    <property type="component" value="Unassembled WGS sequence"/>
</dbReference>
<organism evidence="3 5">
    <name type="scientific">Vibrio fluvialis</name>
    <dbReference type="NCBI Taxonomy" id="676"/>
    <lineage>
        <taxon>Bacteria</taxon>
        <taxon>Pseudomonadati</taxon>
        <taxon>Pseudomonadota</taxon>
        <taxon>Gammaproteobacteria</taxon>
        <taxon>Vibrionales</taxon>
        <taxon>Vibrionaceae</taxon>
        <taxon>Vibrio</taxon>
    </lineage>
</organism>
<sequence length="229" mass="25847">MMTPEQLTGQTASHLVEVMVGQKAFLVHPQVSADLLSLKQAADEAGFVFNIASGFRPFERQLAIWNRKMSGDTAILDVNSQPLDTSHWSEADKVHAILRWSALPGGSRHHWGTDFDVFDRSALPPGETLQLEPWEYLEAHQRPFYQWLKTNLARFGFFFPYREKGSGVAFEPWHISHRIVSEQCLQALTLPVLAQQLASAPILGKQCVQQDLGQIYTQYITQISRGESV</sequence>
<dbReference type="KEGG" id="vfl:AL536_09700"/>
<dbReference type="EMBL" id="CP014035">
    <property type="protein sequence ID" value="AMF93777.1"/>
    <property type="molecule type" value="Genomic_DNA"/>
</dbReference>
<reference evidence="2" key="2">
    <citation type="submission" date="2018-01" db="EMBL/GenBank/DDBJ databases">
        <title>FDA dAtabase for Regulatory Grade micrObial Sequences (FDA-ARGOS): Supporting development and validation of Infectious Disease Dx tests.</title>
        <authorList>
            <person name="Hoffmann M."/>
            <person name="Allard M."/>
            <person name="Evans P."/>
            <person name="Brown E."/>
            <person name="Tallon L."/>
            <person name="Sadzewicz L."/>
            <person name="Sengamalay N."/>
            <person name="Ott S."/>
            <person name="Godinez A."/>
            <person name="Nagaraj S."/>
            <person name="Vyas G."/>
            <person name="Aluvathingal J."/>
            <person name="Nadendla S."/>
            <person name="Geyer C."/>
            <person name="Sichtig H."/>
        </authorList>
    </citation>
    <scope>NUCLEOTIDE SEQUENCE</scope>
    <source>
        <strain evidence="2">ATCC 33809</strain>
    </source>
</reference>
<dbReference type="Proteomes" id="UP000057088">
    <property type="component" value="Chromosome 2"/>
</dbReference>
<evidence type="ECO:0000313" key="3">
    <source>
        <dbReference type="EMBL" id="SUP21314.1"/>
    </source>
</evidence>
<evidence type="ECO:0000259" key="1">
    <source>
        <dbReference type="Pfam" id="PF02557"/>
    </source>
</evidence>
<name>A0AAX2LKT4_VIBFL</name>
<dbReference type="PANTHER" id="PTHR34385:SF1">
    <property type="entry name" value="PEPTIDOGLYCAN L-ALANYL-D-GLUTAMATE ENDOPEPTIDASE CWLK"/>
    <property type="match status" value="1"/>
</dbReference>
<reference evidence="3 5" key="3">
    <citation type="submission" date="2018-06" db="EMBL/GenBank/DDBJ databases">
        <authorList>
            <consortium name="Pathogen Informatics"/>
            <person name="Doyle S."/>
        </authorList>
    </citation>
    <scope>NUCLEOTIDE SEQUENCE [LARGE SCALE GENOMIC DNA]</scope>
    <source>
        <strain evidence="3 5">NCTC11327</strain>
    </source>
</reference>
<accession>A0AAX2LKT4</accession>
<dbReference type="Pfam" id="PF02557">
    <property type="entry name" value="VanY"/>
    <property type="match status" value="1"/>
</dbReference>
<dbReference type="InterPro" id="IPR009045">
    <property type="entry name" value="Zn_M74/Hedgehog-like"/>
</dbReference>
<evidence type="ECO:0000313" key="2">
    <source>
        <dbReference type="EMBL" id="AMF93777.1"/>
    </source>
</evidence>
<dbReference type="GO" id="GO:0008233">
    <property type="term" value="F:peptidase activity"/>
    <property type="evidence" value="ECO:0007669"/>
    <property type="project" value="InterPro"/>
</dbReference>
<dbReference type="AlphaFoldDB" id="A0AAX2LKT4"/>
<reference evidence="4" key="1">
    <citation type="submission" date="2015-12" db="EMBL/GenBank/DDBJ databases">
        <title>FDA dAtabase for Regulatory Grade micrObial Sequences (FDA-ARGOS): Supporting development and validation of Infectious Disease Dx tests.</title>
        <authorList>
            <person name="Hoffmann M."/>
            <person name="Allard M."/>
            <person name="Evans P."/>
            <person name="Brown E."/>
            <person name="Tallon L.J."/>
            <person name="Sadzewicz L."/>
            <person name="Sengamalay N."/>
            <person name="Ott S."/>
            <person name="Godinez A."/>
            <person name="Nagaraj S."/>
            <person name="Vyas G."/>
            <person name="Aluvathingal J."/>
            <person name="Nadendla S."/>
            <person name="Geyer C."/>
            <person name="Sichtig H."/>
        </authorList>
    </citation>
    <scope>NUCLEOTIDE SEQUENCE [LARGE SCALE GENOMIC DNA]</scope>
    <source>
        <strain evidence="4">ATCC 33809</strain>
    </source>
</reference>
<dbReference type="EMBL" id="UHIP01000001">
    <property type="protein sequence ID" value="SUP21314.1"/>
    <property type="molecule type" value="Genomic_DNA"/>
</dbReference>
<gene>
    <name evidence="2" type="ORF">AL536_09700</name>
    <name evidence="3" type="ORF">NCTC11327_00670</name>
</gene>
<evidence type="ECO:0000313" key="5">
    <source>
        <dbReference type="Proteomes" id="UP000254626"/>
    </source>
</evidence>
<proteinExistence type="predicted"/>
<keyword evidence="4" id="KW-1185">Reference proteome</keyword>
<protein>
    <submittedName>
        <fullName evidence="2">Peptidase M15</fullName>
    </submittedName>
    <submittedName>
        <fullName evidence="3">VanY family protein</fullName>
    </submittedName>
</protein>
<dbReference type="InterPro" id="IPR003709">
    <property type="entry name" value="VanY-like_core_dom"/>
</dbReference>
<dbReference type="PANTHER" id="PTHR34385">
    <property type="entry name" value="D-ALANYL-D-ALANINE CARBOXYPEPTIDASE"/>
    <property type="match status" value="1"/>
</dbReference>
<dbReference type="InterPro" id="IPR052179">
    <property type="entry name" value="DD-CPase-like"/>
</dbReference>